<evidence type="ECO:0000259" key="3">
    <source>
        <dbReference type="Pfam" id="PF07686"/>
    </source>
</evidence>
<dbReference type="SUPFAM" id="SSF48726">
    <property type="entry name" value="Immunoglobulin"/>
    <property type="match status" value="1"/>
</dbReference>
<keyword evidence="2" id="KW-0812">Transmembrane</keyword>
<evidence type="ECO:0000256" key="2">
    <source>
        <dbReference type="SAM" id="Phobius"/>
    </source>
</evidence>
<dbReference type="InterPro" id="IPR013106">
    <property type="entry name" value="Ig_V-set"/>
</dbReference>
<evidence type="ECO:0000313" key="4">
    <source>
        <dbReference type="Ensembl" id="ENSEBUP00000009913.1"/>
    </source>
</evidence>
<accession>A0A8C4Q4I5</accession>
<dbReference type="PANTHER" id="PTHR37996">
    <property type="entry name" value="B- AND T-LYMPHOCYTE ATTENUATOR"/>
    <property type="match status" value="1"/>
</dbReference>
<dbReference type="GO" id="GO:0002768">
    <property type="term" value="P:immune response-regulating cell surface receptor signaling pathway"/>
    <property type="evidence" value="ECO:0007669"/>
    <property type="project" value="InterPro"/>
</dbReference>
<protein>
    <recommendedName>
        <fullName evidence="3">Immunoglobulin V-set domain-containing protein</fullName>
    </recommendedName>
</protein>
<keyword evidence="2" id="KW-1133">Transmembrane helix</keyword>
<dbReference type="Gene3D" id="2.60.40.10">
    <property type="entry name" value="Immunoglobulins"/>
    <property type="match status" value="1"/>
</dbReference>
<dbReference type="PANTHER" id="PTHR37996:SF1">
    <property type="entry name" value="B- AND T-LYMPHOCYTE ATTENUATOR"/>
    <property type="match status" value="1"/>
</dbReference>
<organism evidence="4 5">
    <name type="scientific">Eptatretus burgeri</name>
    <name type="common">Inshore hagfish</name>
    <dbReference type="NCBI Taxonomy" id="7764"/>
    <lineage>
        <taxon>Eukaryota</taxon>
        <taxon>Metazoa</taxon>
        <taxon>Chordata</taxon>
        <taxon>Craniata</taxon>
        <taxon>Vertebrata</taxon>
        <taxon>Cyclostomata</taxon>
        <taxon>Myxini</taxon>
        <taxon>Myxiniformes</taxon>
        <taxon>Myxinidae</taxon>
        <taxon>Eptatretinae</taxon>
        <taxon>Eptatretus</taxon>
    </lineage>
</organism>
<dbReference type="Ensembl" id="ENSEBUT00000010446.1">
    <property type="protein sequence ID" value="ENSEBUP00000009913.1"/>
    <property type="gene ID" value="ENSEBUG00000006368.1"/>
</dbReference>
<dbReference type="Pfam" id="PF07686">
    <property type="entry name" value="V-set"/>
    <property type="match status" value="1"/>
</dbReference>
<feature type="region of interest" description="Disordered" evidence="1">
    <location>
        <begin position="146"/>
        <end position="210"/>
    </location>
</feature>
<dbReference type="GO" id="GO:0038023">
    <property type="term" value="F:signaling receptor activity"/>
    <property type="evidence" value="ECO:0007669"/>
    <property type="project" value="InterPro"/>
</dbReference>
<feature type="compositionally biased region" description="Polar residues" evidence="1">
    <location>
        <begin position="146"/>
        <end position="155"/>
    </location>
</feature>
<keyword evidence="5" id="KW-1185">Reference proteome</keyword>
<name>A0A8C4Q4I5_EPTBU</name>
<dbReference type="GeneTree" id="ENSGT00940000182273"/>
<reference evidence="4" key="1">
    <citation type="submission" date="2025-08" db="UniProtKB">
        <authorList>
            <consortium name="Ensembl"/>
        </authorList>
    </citation>
    <scope>IDENTIFICATION</scope>
</reference>
<dbReference type="GO" id="GO:0005886">
    <property type="term" value="C:plasma membrane"/>
    <property type="evidence" value="ECO:0007669"/>
    <property type="project" value="InterPro"/>
</dbReference>
<dbReference type="InterPro" id="IPR039257">
    <property type="entry name" value="BTLA"/>
</dbReference>
<keyword evidence="2" id="KW-0472">Membrane</keyword>
<evidence type="ECO:0000256" key="1">
    <source>
        <dbReference type="SAM" id="MobiDB-lite"/>
    </source>
</evidence>
<feature type="domain" description="Immunoglobulin V-set" evidence="3">
    <location>
        <begin position="23"/>
        <end position="71"/>
    </location>
</feature>
<sequence length="210" mass="23675">MDGVGHCGGFRDHVWVIEVRVGQVVRWCRKQTRNFSLMIHHVTAEDAGIYECKIKLESGKENVSNRFQVNVRTGKDDSKSSPSDQTQSSTCSPVSPRTNSSIKQDEHPYWIPFLCLTGLFSLCILIIMHFTYAVVQLKREISKMKAQSSSSNTGTGEHCKDPPSIPRTTPQTKHPENEIQYAALELKQTNPKRPPKTNKMPKTTIYASLN</sequence>
<dbReference type="InterPro" id="IPR036179">
    <property type="entry name" value="Ig-like_dom_sf"/>
</dbReference>
<dbReference type="Proteomes" id="UP000694388">
    <property type="component" value="Unplaced"/>
</dbReference>
<evidence type="ECO:0000313" key="5">
    <source>
        <dbReference type="Proteomes" id="UP000694388"/>
    </source>
</evidence>
<feature type="compositionally biased region" description="Low complexity" evidence="1">
    <location>
        <begin position="80"/>
        <end position="93"/>
    </location>
</feature>
<feature type="region of interest" description="Disordered" evidence="1">
    <location>
        <begin position="71"/>
        <end position="102"/>
    </location>
</feature>
<proteinExistence type="predicted"/>
<feature type="transmembrane region" description="Helical" evidence="2">
    <location>
        <begin position="109"/>
        <end position="135"/>
    </location>
</feature>
<dbReference type="AlphaFoldDB" id="A0A8C4Q4I5"/>
<reference evidence="4" key="2">
    <citation type="submission" date="2025-09" db="UniProtKB">
        <authorList>
            <consortium name="Ensembl"/>
        </authorList>
    </citation>
    <scope>IDENTIFICATION</scope>
</reference>
<dbReference type="InterPro" id="IPR013783">
    <property type="entry name" value="Ig-like_fold"/>
</dbReference>